<reference evidence="1" key="2">
    <citation type="submission" date="2023-01" db="EMBL/GenBank/DDBJ databases">
        <authorList>
            <person name="Rosani U."/>
            <person name="Delmont T.O."/>
            <person name="Gaia M."/>
            <person name="Krupovic M."/>
        </authorList>
    </citation>
    <scope>NUCLEOTIDE SEQUENCE</scope>
    <source>
        <strain evidence="1">MalacoHV1/China/2018</strain>
    </source>
</reference>
<evidence type="ECO:0000313" key="1">
    <source>
        <dbReference type="EMBL" id="DBA11727.1"/>
    </source>
</evidence>
<dbReference type="EMBL" id="BK063091">
    <property type="protein sequence ID" value="DBA11727.1"/>
    <property type="molecule type" value="Genomic_DNA"/>
</dbReference>
<sequence>MERTSCIRSYLSTMMLIHDNFPKFTPAAINVHSPQDEFDDVFLALCSNIYRDLKILVFSDRPVVWEAKVAHTISSKLILVKDDFIDGIGKPQILIKNINNCYLDGFTKLPTITVMDSQRYDPSNMPVLYGCNSALFTIYMNNTPQHIAKTFHDTPALFKRRLYHSVMRDARVTTNIPRVSMNYVEMLITHKAVPVSEMPPLQITCHVVDENARESMLKMSYELPSISHFMSFDKDGELFWLKKDYNGSVAVVVSHQFILRQLHPMNIIVGGFFKIYPELVQGKNHVAVNLLQIFTLPDDDNTMLISEVTRKIRANWVVQTSINEFRQ</sequence>
<proteinExistence type="predicted"/>
<organism evidence="1">
    <name type="scientific">Malaco herpesvirus 1</name>
    <dbReference type="NCBI Taxonomy" id="3031797"/>
    <lineage>
        <taxon>Viruses</taxon>
        <taxon>Duplodnaviria</taxon>
        <taxon>Heunggongvirae</taxon>
        <taxon>Peploviricota</taxon>
        <taxon>Herviviricetes</taxon>
        <taxon>Herpesvirales</taxon>
        <taxon>Malacoherpesviridae</taxon>
    </lineage>
</organism>
<protein>
    <submittedName>
        <fullName evidence="1">ORF26</fullName>
    </submittedName>
</protein>
<name>A0AA48P7X2_9VIRU</name>
<reference evidence="1" key="1">
    <citation type="journal article" date="2023" name="Front. Mar. Sci.">
        <title>Tracing the invertebrate herpesviruses in the global sequence datasets.</title>
        <authorList>
            <person name="Rosani U."/>
            <person name="Gaia M."/>
            <person name="Delmont T.O."/>
            <person name="Krupovic M."/>
        </authorList>
    </citation>
    <scope>NUCLEOTIDE SEQUENCE</scope>
    <source>
        <strain evidence="1">MalacoHV1/China/2018</strain>
    </source>
</reference>
<accession>A0AA48P7X2</accession>